<dbReference type="InterPro" id="IPR011701">
    <property type="entry name" value="MFS"/>
</dbReference>
<accession>A0A263HB34</accession>
<feature type="transmembrane region" description="Helical" evidence="7">
    <location>
        <begin position="264"/>
        <end position="287"/>
    </location>
</feature>
<keyword evidence="4 7" id="KW-0812">Transmembrane</keyword>
<feature type="transmembrane region" description="Helical" evidence="7">
    <location>
        <begin position="399"/>
        <end position="418"/>
    </location>
</feature>
<feature type="transmembrane region" description="Helical" evidence="7">
    <location>
        <begin position="352"/>
        <end position="378"/>
    </location>
</feature>
<feature type="transmembrane region" description="Helical" evidence="7">
    <location>
        <begin position="223"/>
        <end position="243"/>
    </location>
</feature>
<evidence type="ECO:0000256" key="7">
    <source>
        <dbReference type="SAM" id="Phobius"/>
    </source>
</evidence>
<dbReference type="Proteomes" id="UP000254507">
    <property type="component" value="Unassembled WGS sequence"/>
</dbReference>
<evidence type="ECO:0000313" key="10">
    <source>
        <dbReference type="EMBL" id="SUU38339.1"/>
    </source>
</evidence>
<evidence type="ECO:0000256" key="2">
    <source>
        <dbReference type="ARBA" id="ARBA00022448"/>
    </source>
</evidence>
<dbReference type="Gene3D" id="1.20.1720.10">
    <property type="entry name" value="Multidrug resistance protein D"/>
    <property type="match status" value="1"/>
</dbReference>
<keyword evidence="11" id="KW-1185">Reference proteome</keyword>
<dbReference type="InterPro" id="IPR036259">
    <property type="entry name" value="MFS_trans_sf"/>
</dbReference>
<dbReference type="InterPro" id="IPR020846">
    <property type="entry name" value="MFS_dom"/>
</dbReference>
<feature type="transmembrane region" description="Helical" evidence="7">
    <location>
        <begin position="196"/>
        <end position="217"/>
    </location>
</feature>
<evidence type="ECO:0000256" key="1">
    <source>
        <dbReference type="ARBA" id="ARBA00004651"/>
    </source>
</evidence>
<dbReference type="InParanoid" id="A0A263HB34"/>
<feature type="transmembrane region" description="Helical" evidence="7">
    <location>
        <begin position="101"/>
        <end position="120"/>
    </location>
</feature>
<feature type="transmembrane region" description="Helical" evidence="7">
    <location>
        <begin position="299"/>
        <end position="316"/>
    </location>
</feature>
<feature type="domain" description="Major facilitator superfamily (MFS) profile" evidence="8">
    <location>
        <begin position="10"/>
        <end position="454"/>
    </location>
</feature>
<keyword evidence="3" id="KW-1003">Cell membrane</keyword>
<keyword evidence="5 7" id="KW-1133">Transmembrane helix</keyword>
<evidence type="ECO:0000256" key="5">
    <source>
        <dbReference type="ARBA" id="ARBA00022989"/>
    </source>
</evidence>
<feature type="transmembrane region" description="Helical" evidence="7">
    <location>
        <begin position="430"/>
        <end position="451"/>
    </location>
</feature>
<keyword evidence="6 7" id="KW-0472">Membrane</keyword>
<dbReference type="OrthoDB" id="9812221at2"/>
<dbReference type="EMBL" id="NLFK01000007">
    <property type="protein sequence ID" value="OZN24673.1"/>
    <property type="molecule type" value="Genomic_DNA"/>
</dbReference>
<dbReference type="PRINTS" id="PR01036">
    <property type="entry name" value="TCRTETB"/>
</dbReference>
<dbReference type="GO" id="GO:0022857">
    <property type="term" value="F:transmembrane transporter activity"/>
    <property type="evidence" value="ECO:0007669"/>
    <property type="project" value="InterPro"/>
</dbReference>
<feature type="transmembrane region" description="Helical" evidence="7">
    <location>
        <begin position="75"/>
        <end position="95"/>
    </location>
</feature>
<feature type="transmembrane region" description="Helical" evidence="7">
    <location>
        <begin position="49"/>
        <end position="68"/>
    </location>
</feature>
<dbReference type="GO" id="GO:0005886">
    <property type="term" value="C:plasma membrane"/>
    <property type="evidence" value="ECO:0007669"/>
    <property type="project" value="UniProtKB-SubCell"/>
</dbReference>
<dbReference type="Gene3D" id="1.20.1250.20">
    <property type="entry name" value="MFS general substrate transporter like domains"/>
    <property type="match status" value="1"/>
</dbReference>
<dbReference type="RefSeq" id="WP_094946705.1">
    <property type="nucleotide sequence ID" value="NZ_JBMHIA010000030.1"/>
</dbReference>
<dbReference type="PANTHER" id="PTHR42718:SF46">
    <property type="entry name" value="BLR6921 PROTEIN"/>
    <property type="match status" value="1"/>
</dbReference>
<dbReference type="EMBL" id="UFSB01000001">
    <property type="protein sequence ID" value="SUU38339.1"/>
    <property type="molecule type" value="Genomic_DNA"/>
</dbReference>
<proteinExistence type="predicted"/>
<evidence type="ECO:0000313" key="12">
    <source>
        <dbReference type="Proteomes" id="UP000254507"/>
    </source>
</evidence>
<dbReference type="NCBIfam" id="TIGR00711">
    <property type="entry name" value="efflux_EmrB"/>
    <property type="match status" value="1"/>
</dbReference>
<feature type="transmembrane region" description="Helical" evidence="7">
    <location>
        <begin position="328"/>
        <end position="346"/>
    </location>
</feature>
<protein>
    <submittedName>
        <fullName evidence="9">MFS transporter</fullName>
    </submittedName>
    <submittedName>
        <fullName evidence="10">Putative transport protein</fullName>
    </submittedName>
</protein>
<dbReference type="PROSITE" id="PS50850">
    <property type="entry name" value="MFS"/>
    <property type="match status" value="1"/>
</dbReference>
<dbReference type="SUPFAM" id="SSF103473">
    <property type="entry name" value="MFS general substrate transporter"/>
    <property type="match status" value="1"/>
</dbReference>
<evidence type="ECO:0000313" key="11">
    <source>
        <dbReference type="Proteomes" id="UP000215738"/>
    </source>
</evidence>
<reference evidence="10 12" key="2">
    <citation type="submission" date="2018-06" db="EMBL/GenBank/DDBJ databases">
        <authorList>
            <consortium name="Pathogen Informatics"/>
            <person name="Doyle S."/>
        </authorList>
    </citation>
    <scope>NUCLEOTIDE SEQUENCE [LARGE SCALE GENOMIC DNA]</scope>
    <source>
        <strain evidence="10 12">NCTC10851</strain>
    </source>
</reference>
<feature type="transmembrane region" description="Helical" evidence="7">
    <location>
        <begin position="132"/>
        <end position="156"/>
    </location>
</feature>
<dbReference type="CDD" id="cd17503">
    <property type="entry name" value="MFS_LmrB_MDR_like"/>
    <property type="match status" value="1"/>
</dbReference>
<organism evidence="10 12">
    <name type="scientific">Actinobacillus seminis</name>
    <dbReference type="NCBI Taxonomy" id="722"/>
    <lineage>
        <taxon>Bacteria</taxon>
        <taxon>Pseudomonadati</taxon>
        <taxon>Pseudomonadota</taxon>
        <taxon>Gammaproteobacteria</taxon>
        <taxon>Pasteurellales</taxon>
        <taxon>Pasteurellaceae</taxon>
        <taxon>Actinobacillus</taxon>
    </lineage>
</organism>
<evidence type="ECO:0000256" key="3">
    <source>
        <dbReference type="ARBA" id="ARBA00022475"/>
    </source>
</evidence>
<dbReference type="Proteomes" id="UP000215738">
    <property type="component" value="Unassembled WGS sequence"/>
</dbReference>
<comment type="subcellular location">
    <subcellularLocation>
        <location evidence="1">Cell membrane</location>
        <topology evidence="1">Multi-pass membrane protein</topology>
    </subcellularLocation>
</comment>
<name>A0A263HB34_9PAST</name>
<dbReference type="PANTHER" id="PTHR42718">
    <property type="entry name" value="MAJOR FACILITATOR SUPERFAMILY MULTIDRUG TRANSPORTER MFSC"/>
    <property type="match status" value="1"/>
</dbReference>
<keyword evidence="2" id="KW-0813">Transport</keyword>
<feature type="transmembrane region" description="Helical" evidence="7">
    <location>
        <begin position="162"/>
        <end position="184"/>
    </location>
</feature>
<dbReference type="InterPro" id="IPR004638">
    <property type="entry name" value="EmrB-like"/>
</dbReference>
<evidence type="ECO:0000313" key="9">
    <source>
        <dbReference type="EMBL" id="OZN24673.1"/>
    </source>
</evidence>
<dbReference type="AlphaFoldDB" id="A0A263HB34"/>
<dbReference type="FunCoup" id="A0A263HB34">
    <property type="interactions" value="162"/>
</dbReference>
<gene>
    <name evidence="10" type="primary">hsrA</name>
    <name evidence="9" type="ORF">CFY87_08135</name>
    <name evidence="10" type="ORF">NCTC10851_02038</name>
</gene>
<evidence type="ECO:0000256" key="4">
    <source>
        <dbReference type="ARBA" id="ARBA00022692"/>
    </source>
</evidence>
<reference evidence="9 11" key="1">
    <citation type="submission" date="2017-07" db="EMBL/GenBank/DDBJ databases">
        <title>Virulence factors identified in Actinobacillus seminis.</title>
        <authorList>
            <person name="Negrete-Abascal E."/>
            <person name="Vaca-Pacheco S."/>
            <person name="Montes-Garcia F."/>
            <person name="Leyto-Gil A.M."/>
            <person name="Fragoso-Garcia E."/>
            <person name="Carvente-Garcia R."/>
            <person name="Perez-Agueros S."/>
            <person name="Castelan-Sanchez H.G."/>
            <person name="Garcia-Molina A."/>
            <person name="Villamar T.E."/>
            <person name="Vazquez-Cruz C."/>
        </authorList>
    </citation>
    <scope>NUCLEOTIDE SEQUENCE [LARGE SCALE GENOMIC DNA]</scope>
    <source>
        <strain evidence="9 11">ATCC 15768</strain>
    </source>
</reference>
<dbReference type="Pfam" id="PF07690">
    <property type="entry name" value="MFS_1"/>
    <property type="match status" value="1"/>
</dbReference>
<evidence type="ECO:0000256" key="6">
    <source>
        <dbReference type="ARBA" id="ARBA00023136"/>
    </source>
</evidence>
<sequence length="463" mass="50413">MKKEASYRGLAWIAAMALFMQTLDSTILNTALPAISRNLNESPLNMQPAIISYALTVALFIPLSGWLADRFGTRNVFCFSVTVFVLGSIACSFSYSLDMLVFSRVLQGVGGALMMPVARLSMLRSIEKSQLLAAWNLTAMAGLIGPVVGPILGGWLVTYATWHWIFLINIPIGILGIIAAYFYMPNVKEKVPKLDWKGFVLFGGGLVALTLGMELVAENSVSRIESLSVITAGVILLSLYYAYAGVNDNALLPRSLFLVRTFRIGVVANLIIRLFSSSTPFLLPLMLQVAFLYDAETTGWMMTPIAISSVLGRPFISRILVAIGYKTTLIGFGISMGLAIFTMSHFTPETSIWVMALVLVWYGFSMSLVFTAVNTLTISDLAPHQTSGGSTMLSVSQQVGISFGIAVSSVILSLYRDAIGETGEQLQQAFSYTFLTTVIFVVILVAFLLRLKKTDGDSLRVRS</sequence>
<evidence type="ECO:0000259" key="8">
    <source>
        <dbReference type="PROSITE" id="PS50850"/>
    </source>
</evidence>